<sequence>MARKRHVIGIDSSTQSTKAIVWNEDGRAVAEGRATIALSTPQPGYAEQNCEDWWDALTVSVSAAVATVGADTVDAVAISNQRETVAFLDADGCALRPAMVWLDERSIGSYAAYADQMGRDWLHRTTGKPVDTIPVVYRLDWLRQNDPTMLESCDRIVDVHAFLTGRLTGRKAASWSSADPFGIFDITAMDWSDPILDSVGVRRQQLPDLLKPGSRVGAITEAASQQTGLRPGTPVFAGGGDGQCAGLGTNAMEPGTVYLNLGTATVTGVYSPTPATDLHWRTMTAPTGEGYFLEALQKAGAFFVNWVVDNFAGGRDDPGAFDRLEAAAAQLPIGSQGLTMTPHIIGVMNPHWDPAARAAIVGLSANHGRAHFYRAALEALTAEITRGIQAMAAEGLALERIRAIGGGAQSRLWLQMLADAADLPVERSRTVEASALGAGIVAAVGAGWFPNYPTAAAAMTAIDQTVYPRPEYASQWKSLCARQGRIYADTRAYGRGMIDGR</sequence>
<evidence type="ECO:0000313" key="5">
    <source>
        <dbReference type="EMBL" id="KKN61797.1"/>
    </source>
</evidence>
<comment type="caution">
    <text evidence="5">The sequence shown here is derived from an EMBL/GenBank/DDBJ whole genome shotgun (WGS) entry which is preliminary data.</text>
</comment>
<dbReference type="InterPro" id="IPR018483">
    <property type="entry name" value="Carb_kinase_FGGY_CS"/>
</dbReference>
<name>A0A0F9SHQ5_9ZZZZ</name>
<evidence type="ECO:0008006" key="6">
    <source>
        <dbReference type="Google" id="ProtNLM"/>
    </source>
</evidence>
<evidence type="ECO:0000259" key="3">
    <source>
        <dbReference type="Pfam" id="PF00370"/>
    </source>
</evidence>
<dbReference type="InterPro" id="IPR018485">
    <property type="entry name" value="FGGY_C"/>
</dbReference>
<dbReference type="GO" id="GO:0005975">
    <property type="term" value="P:carbohydrate metabolic process"/>
    <property type="evidence" value="ECO:0007669"/>
    <property type="project" value="InterPro"/>
</dbReference>
<accession>A0A0F9SHQ5</accession>
<evidence type="ECO:0000259" key="4">
    <source>
        <dbReference type="Pfam" id="PF02782"/>
    </source>
</evidence>
<dbReference type="AlphaFoldDB" id="A0A0F9SHQ5"/>
<dbReference type="InterPro" id="IPR043129">
    <property type="entry name" value="ATPase_NBD"/>
</dbReference>
<dbReference type="GO" id="GO:0016773">
    <property type="term" value="F:phosphotransferase activity, alcohol group as acceptor"/>
    <property type="evidence" value="ECO:0007669"/>
    <property type="project" value="InterPro"/>
</dbReference>
<dbReference type="Gene3D" id="3.30.420.40">
    <property type="match status" value="2"/>
</dbReference>
<gene>
    <name evidence="5" type="ORF">LCGC14_0518250</name>
</gene>
<feature type="domain" description="Carbohydrate kinase FGGY C-terminal" evidence="4">
    <location>
        <begin position="258"/>
        <end position="445"/>
    </location>
</feature>
<proteinExistence type="predicted"/>
<dbReference type="PIRSF" id="PIRSF000538">
    <property type="entry name" value="GlpK"/>
    <property type="match status" value="1"/>
</dbReference>
<dbReference type="PANTHER" id="PTHR43095:SF5">
    <property type="entry name" value="XYLULOSE KINASE"/>
    <property type="match status" value="1"/>
</dbReference>
<dbReference type="PROSITE" id="PS00445">
    <property type="entry name" value="FGGY_KINASES_2"/>
    <property type="match status" value="1"/>
</dbReference>
<dbReference type="Pfam" id="PF00370">
    <property type="entry name" value="FGGY_N"/>
    <property type="match status" value="1"/>
</dbReference>
<keyword evidence="1" id="KW-0808">Transferase</keyword>
<evidence type="ECO:0000256" key="2">
    <source>
        <dbReference type="ARBA" id="ARBA00022777"/>
    </source>
</evidence>
<organism evidence="5">
    <name type="scientific">marine sediment metagenome</name>
    <dbReference type="NCBI Taxonomy" id="412755"/>
    <lineage>
        <taxon>unclassified sequences</taxon>
        <taxon>metagenomes</taxon>
        <taxon>ecological metagenomes</taxon>
    </lineage>
</organism>
<dbReference type="Pfam" id="PF02782">
    <property type="entry name" value="FGGY_C"/>
    <property type="match status" value="1"/>
</dbReference>
<evidence type="ECO:0000256" key="1">
    <source>
        <dbReference type="ARBA" id="ARBA00022679"/>
    </source>
</evidence>
<dbReference type="GO" id="GO:0016301">
    <property type="term" value="F:kinase activity"/>
    <property type="evidence" value="ECO:0007669"/>
    <property type="project" value="UniProtKB-KW"/>
</dbReference>
<dbReference type="InterPro" id="IPR018484">
    <property type="entry name" value="FGGY_N"/>
</dbReference>
<dbReference type="InterPro" id="IPR050406">
    <property type="entry name" value="FGGY_Carb_Kinase"/>
</dbReference>
<feature type="domain" description="Carbohydrate kinase FGGY N-terminal" evidence="3">
    <location>
        <begin position="7"/>
        <end position="248"/>
    </location>
</feature>
<reference evidence="5" key="1">
    <citation type="journal article" date="2015" name="Nature">
        <title>Complex archaea that bridge the gap between prokaryotes and eukaryotes.</title>
        <authorList>
            <person name="Spang A."/>
            <person name="Saw J.H."/>
            <person name="Jorgensen S.L."/>
            <person name="Zaremba-Niedzwiedzka K."/>
            <person name="Martijn J."/>
            <person name="Lind A.E."/>
            <person name="van Eijk R."/>
            <person name="Schleper C."/>
            <person name="Guy L."/>
            <person name="Ettema T.J."/>
        </authorList>
    </citation>
    <scope>NUCLEOTIDE SEQUENCE</scope>
</reference>
<protein>
    <recommendedName>
        <fullName evidence="6">Xylulose kinase</fullName>
    </recommendedName>
</protein>
<dbReference type="EMBL" id="LAZR01000645">
    <property type="protein sequence ID" value="KKN61797.1"/>
    <property type="molecule type" value="Genomic_DNA"/>
</dbReference>
<keyword evidence="2" id="KW-0418">Kinase</keyword>
<dbReference type="SUPFAM" id="SSF53067">
    <property type="entry name" value="Actin-like ATPase domain"/>
    <property type="match status" value="2"/>
</dbReference>
<dbReference type="CDD" id="cd07779">
    <property type="entry name" value="ASKHA_NBD_FGGY_YgcE-like"/>
    <property type="match status" value="1"/>
</dbReference>
<dbReference type="InterPro" id="IPR000577">
    <property type="entry name" value="Carb_kinase_FGGY"/>
</dbReference>
<dbReference type="PANTHER" id="PTHR43095">
    <property type="entry name" value="SUGAR KINASE"/>
    <property type="match status" value="1"/>
</dbReference>